<dbReference type="AlphaFoldDB" id="A0A4D6LP33"/>
<name>A0A4D6LP33_VIGUN</name>
<dbReference type="EMBL" id="CP039348">
    <property type="protein sequence ID" value="QCD89784.1"/>
    <property type="molecule type" value="Genomic_DNA"/>
</dbReference>
<dbReference type="Proteomes" id="UP000501690">
    <property type="component" value="Linkage Group LG4"/>
</dbReference>
<protein>
    <submittedName>
        <fullName evidence="2">Uncharacterized protein</fullName>
    </submittedName>
</protein>
<feature type="region of interest" description="Disordered" evidence="1">
    <location>
        <begin position="1"/>
        <end position="58"/>
    </location>
</feature>
<reference evidence="2 3" key="1">
    <citation type="submission" date="2019-04" db="EMBL/GenBank/DDBJ databases">
        <title>An improved genome assembly and genetic linkage map for asparagus bean, Vigna unguiculata ssp. sesquipedialis.</title>
        <authorList>
            <person name="Xia Q."/>
            <person name="Zhang R."/>
            <person name="Dong Y."/>
        </authorList>
    </citation>
    <scope>NUCLEOTIDE SEQUENCE [LARGE SCALE GENOMIC DNA]</scope>
    <source>
        <tissue evidence="2">Leaf</tissue>
    </source>
</reference>
<evidence type="ECO:0000313" key="2">
    <source>
        <dbReference type="EMBL" id="QCD89784.1"/>
    </source>
</evidence>
<organism evidence="2 3">
    <name type="scientific">Vigna unguiculata</name>
    <name type="common">Cowpea</name>
    <dbReference type="NCBI Taxonomy" id="3917"/>
    <lineage>
        <taxon>Eukaryota</taxon>
        <taxon>Viridiplantae</taxon>
        <taxon>Streptophyta</taxon>
        <taxon>Embryophyta</taxon>
        <taxon>Tracheophyta</taxon>
        <taxon>Spermatophyta</taxon>
        <taxon>Magnoliopsida</taxon>
        <taxon>eudicotyledons</taxon>
        <taxon>Gunneridae</taxon>
        <taxon>Pentapetalae</taxon>
        <taxon>rosids</taxon>
        <taxon>fabids</taxon>
        <taxon>Fabales</taxon>
        <taxon>Fabaceae</taxon>
        <taxon>Papilionoideae</taxon>
        <taxon>50 kb inversion clade</taxon>
        <taxon>NPAAA clade</taxon>
        <taxon>indigoferoid/millettioid clade</taxon>
        <taxon>Phaseoleae</taxon>
        <taxon>Vigna</taxon>
    </lineage>
</organism>
<keyword evidence="3" id="KW-1185">Reference proteome</keyword>
<sequence length="131" mass="14490">MGGARRKQQLLTPHLCTPQLQRGATTAHPASGETHHRRPQPPSEASPARTQLPKSPPFSFLLPSCETVATSSSSSPQTTPNPLMTARPCLLDTTATDFSHCRSSILLQSLILFLRERERRHRLCVTLRNIT</sequence>
<accession>A0A4D6LP33</accession>
<proteinExistence type="predicted"/>
<evidence type="ECO:0000313" key="3">
    <source>
        <dbReference type="Proteomes" id="UP000501690"/>
    </source>
</evidence>
<gene>
    <name evidence="2" type="ORF">DEO72_LG4g733</name>
</gene>
<evidence type="ECO:0000256" key="1">
    <source>
        <dbReference type="SAM" id="MobiDB-lite"/>
    </source>
</evidence>